<feature type="region of interest" description="Disordered" evidence="1">
    <location>
        <begin position="281"/>
        <end position="317"/>
    </location>
</feature>
<feature type="compositionally biased region" description="Polar residues" evidence="1">
    <location>
        <begin position="208"/>
        <end position="219"/>
    </location>
</feature>
<reference evidence="2" key="2">
    <citation type="submission" date="2025-09" db="UniProtKB">
        <authorList>
            <consortium name="Ensembl"/>
        </authorList>
    </citation>
    <scope>IDENTIFICATION</scope>
</reference>
<accession>A0A2K6GTF6</accession>
<dbReference type="AlphaFoldDB" id="A0A2K6GTF6"/>
<evidence type="ECO:0000313" key="3">
    <source>
        <dbReference type="Proteomes" id="UP000233160"/>
    </source>
</evidence>
<feature type="region of interest" description="Disordered" evidence="1">
    <location>
        <begin position="417"/>
        <end position="474"/>
    </location>
</feature>
<feature type="compositionally biased region" description="Basic and acidic residues" evidence="1">
    <location>
        <begin position="449"/>
        <end position="459"/>
    </location>
</feature>
<feature type="region of interest" description="Disordered" evidence="1">
    <location>
        <begin position="12"/>
        <end position="58"/>
    </location>
</feature>
<reference evidence="2" key="1">
    <citation type="submission" date="2025-08" db="UniProtKB">
        <authorList>
            <consortium name="Ensembl"/>
        </authorList>
    </citation>
    <scope>IDENTIFICATION</scope>
</reference>
<protein>
    <submittedName>
        <fullName evidence="2">SPATA31 subfamily G member 1</fullName>
    </submittedName>
</protein>
<feature type="region of interest" description="Disordered" evidence="1">
    <location>
        <begin position="207"/>
        <end position="269"/>
    </location>
</feature>
<dbReference type="InterPro" id="IPR026677">
    <property type="entry name" value="Spata31g1-like"/>
</dbReference>
<dbReference type="PANTHER" id="PTHR21777">
    <property type="entry name" value="RCG55159-LIKE"/>
    <property type="match status" value="1"/>
</dbReference>
<organism evidence="2 3">
    <name type="scientific">Propithecus coquereli</name>
    <name type="common">Coquerel's sifaka</name>
    <name type="synonym">Propithecus verreauxi coquereli</name>
    <dbReference type="NCBI Taxonomy" id="379532"/>
    <lineage>
        <taxon>Eukaryota</taxon>
        <taxon>Metazoa</taxon>
        <taxon>Chordata</taxon>
        <taxon>Craniata</taxon>
        <taxon>Vertebrata</taxon>
        <taxon>Euteleostomi</taxon>
        <taxon>Mammalia</taxon>
        <taxon>Eutheria</taxon>
        <taxon>Euarchontoglires</taxon>
        <taxon>Primates</taxon>
        <taxon>Strepsirrhini</taxon>
        <taxon>Lemuriformes</taxon>
        <taxon>Indriidae</taxon>
        <taxon>Propithecus</taxon>
    </lineage>
</organism>
<dbReference type="PANTHER" id="PTHR21777:SF0">
    <property type="entry name" value="RCG55159-LIKE"/>
    <property type="match status" value="1"/>
</dbReference>
<feature type="compositionally biased region" description="Acidic residues" evidence="1">
    <location>
        <begin position="12"/>
        <end position="24"/>
    </location>
</feature>
<name>A0A2K6GTF6_PROCO</name>
<dbReference type="OMA" id="WHWSREL"/>
<feature type="compositionally biased region" description="Low complexity" evidence="1">
    <location>
        <begin position="463"/>
        <end position="474"/>
    </location>
</feature>
<feature type="region of interest" description="Disordered" evidence="1">
    <location>
        <begin position="761"/>
        <end position="881"/>
    </location>
</feature>
<dbReference type="Ensembl" id="ENSPCOT00000040435.1">
    <property type="protein sequence ID" value="ENSPCOP00000029494.1"/>
    <property type="gene ID" value="ENSPCOG00000027457.1"/>
</dbReference>
<dbReference type="GeneTree" id="ENSGT00390000000748"/>
<feature type="compositionally biased region" description="Polar residues" evidence="1">
    <location>
        <begin position="418"/>
        <end position="430"/>
    </location>
</feature>
<feature type="compositionally biased region" description="Polar residues" evidence="1">
    <location>
        <begin position="893"/>
        <end position="911"/>
    </location>
</feature>
<evidence type="ECO:0000256" key="1">
    <source>
        <dbReference type="SAM" id="MobiDB-lite"/>
    </source>
</evidence>
<dbReference type="STRING" id="379532.ENSPCOP00000029494"/>
<evidence type="ECO:0000313" key="2">
    <source>
        <dbReference type="Ensembl" id="ENSPCOP00000029494.1"/>
    </source>
</evidence>
<proteinExistence type="predicted"/>
<dbReference type="Proteomes" id="UP000233160">
    <property type="component" value="Unassembled WGS sequence"/>
</dbReference>
<gene>
    <name evidence="2" type="primary">SPATA31G1</name>
</gene>
<sequence length="985" mass="107218">LPLLYRVAFLEEEEVEEEEEEEASLDPLKPCSPPKEAPNGKQATAAPPEPSYGSERLPKATGIPEQILTQPLSPSRLFPTFQILTNLPVRRKIGSGSHQYHRKSQLFWGLPFLHSESLEAIFLSSGGLSPLKLSLCPSVFFNKLTFLPRSNLLLPQYHSPIQFPSHEAHTVEDLEGMALRPQLLPSPSSPVPSPPFHLKPLPVDHKQVLSSTEAPTQWLTHPLGEPPDYENQWGAMGHKESPQASEPPKSARCQPPVSLSKPQNVSSEGGLLIPKEFWGTMGHKEDPQAAESSMSVPGPPLDSLTELQGESPLEDPSRYEPQWGFRENSGNYQAFEPPALDLNPGLHGTSPACVPSGSETPWKGVQSRENLWVSTHPVLPVSLPSDSLLESLVMEPQGVLSESKALWETMGRRENLWASDSSDPAHSTALSPRIESHRINPAEGLTRPETTRKDTEHFRNSWASEPPSQALSPPSALILEPQRVSSMGVLFSSKARCGNIKRRKSSWALKLPACSLPQDLHVASPLGVLPDYEAAGGDAEHKENCCVPVFPGSGPSLPPNSVSKSHISEPIGDQCNCKPEGEAAMEQRKNCWATELPVPSSLSAPLPEPHTDLEFVWRGAQQKVPQNPSPPEVEPLQPIPWLPTLAEAVKIVPTHPGLPKGEMFPGAKAEAPLSQRQAVPEVLTNPGTHAWHWSKDMKLRLKTLQQSPVSRSPGPSQLFCSSPALSSTTPDSWGLSSCPPQIFLPNLCHYSSSCHPQKVQSTAPHSIQVPHCHHSQSSFQPQPRGSGRAEQGPQREEKKGKMVAQVPSQESCVHMEAGEIYPGPGEPSNPEVLASGKRQDKASALSSAKKGKSPRKPRTGDHRGGNARLGSPTVTGKRHPAQAQRLVEAPISTLSPKSQHRGQSSQHTALSQKLLPKASGPHDWLGKKLRAGDIQNPSHCKHCPWAHTKKHLSSPTPQAHLTWGLQRVLAKFLGNRGPLLTKSSQ</sequence>
<keyword evidence="3" id="KW-1185">Reference proteome</keyword>
<feature type="region of interest" description="Disordered" evidence="1">
    <location>
        <begin position="893"/>
        <end position="928"/>
    </location>
</feature>